<sequence length="243" mass="24871">MRADLPVVPDRDTAREWLTSELQRPEYAERESLLSRLVNWVLDWLNGIQWPGTGMSGAQLGLLIAGVAAIVLLIAWLVAGPVQLGRARKGSAEVLDTDDARTAAQMRTAADAAAASGDWRTAAAERFRAVVRSLEERVIIEPRPGRTAQEAAGDAGERLPAQAAGLRSGADLFDGVEYGDRVATAADDAALRELDAAVAAARPVATGSGTGTGATGSGSSSGAAAAAAAASADENADKPGVSA</sequence>
<feature type="domain" description="Protein-glutamine gamma-glutamyltransferase-like C-terminal" evidence="3">
    <location>
        <begin position="126"/>
        <end position="195"/>
    </location>
</feature>
<evidence type="ECO:0000256" key="1">
    <source>
        <dbReference type="SAM" id="MobiDB-lite"/>
    </source>
</evidence>
<gene>
    <name evidence="4" type="ORF">FHX71_003936</name>
</gene>
<protein>
    <recommendedName>
        <fullName evidence="3">Protein-glutamine gamma-glutamyltransferase-like C-terminal domain-containing protein</fullName>
    </recommendedName>
</protein>
<proteinExistence type="predicted"/>
<comment type="caution">
    <text evidence="4">The sequence shown here is derived from an EMBL/GenBank/DDBJ whole genome shotgun (WGS) entry which is preliminary data.</text>
</comment>
<dbReference type="RefSeq" id="WP_182619138.1">
    <property type="nucleotide sequence ID" value="NZ_JACGWV010000002.1"/>
</dbReference>
<dbReference type="InterPro" id="IPR025403">
    <property type="entry name" value="TgpA-like_C"/>
</dbReference>
<keyword evidence="2" id="KW-0472">Membrane</keyword>
<keyword evidence="2" id="KW-1133">Transmembrane helix</keyword>
<keyword evidence="5" id="KW-1185">Reference proteome</keyword>
<name>A0A7W3JBU7_9MICO</name>
<dbReference type="Pfam" id="PF13559">
    <property type="entry name" value="DUF4129"/>
    <property type="match status" value="1"/>
</dbReference>
<keyword evidence="2" id="KW-0812">Transmembrane</keyword>
<dbReference type="Proteomes" id="UP000540568">
    <property type="component" value="Unassembled WGS sequence"/>
</dbReference>
<dbReference type="EMBL" id="JACGWV010000002">
    <property type="protein sequence ID" value="MBA8809960.1"/>
    <property type="molecule type" value="Genomic_DNA"/>
</dbReference>
<evidence type="ECO:0000313" key="4">
    <source>
        <dbReference type="EMBL" id="MBA8809960.1"/>
    </source>
</evidence>
<accession>A0A7W3JBU7</accession>
<feature type="compositionally biased region" description="Low complexity" evidence="1">
    <location>
        <begin position="217"/>
        <end position="232"/>
    </location>
</feature>
<reference evidence="4 5" key="1">
    <citation type="submission" date="2020-07" db="EMBL/GenBank/DDBJ databases">
        <title>Sequencing the genomes of 1000 actinobacteria strains.</title>
        <authorList>
            <person name="Klenk H.-P."/>
        </authorList>
    </citation>
    <scope>NUCLEOTIDE SEQUENCE [LARGE SCALE GENOMIC DNA]</scope>
    <source>
        <strain evidence="4 5">DSM 44121</strain>
    </source>
</reference>
<evidence type="ECO:0000259" key="3">
    <source>
        <dbReference type="Pfam" id="PF13559"/>
    </source>
</evidence>
<evidence type="ECO:0000313" key="5">
    <source>
        <dbReference type="Proteomes" id="UP000540568"/>
    </source>
</evidence>
<dbReference type="AlphaFoldDB" id="A0A7W3JBU7"/>
<evidence type="ECO:0000256" key="2">
    <source>
        <dbReference type="SAM" id="Phobius"/>
    </source>
</evidence>
<feature type="region of interest" description="Disordered" evidence="1">
    <location>
        <begin position="202"/>
        <end position="243"/>
    </location>
</feature>
<feature type="transmembrane region" description="Helical" evidence="2">
    <location>
        <begin position="60"/>
        <end position="79"/>
    </location>
</feature>
<organism evidence="4 5">
    <name type="scientific">Promicromonospora sukumoe</name>
    <dbReference type="NCBI Taxonomy" id="88382"/>
    <lineage>
        <taxon>Bacteria</taxon>
        <taxon>Bacillati</taxon>
        <taxon>Actinomycetota</taxon>
        <taxon>Actinomycetes</taxon>
        <taxon>Micrococcales</taxon>
        <taxon>Promicromonosporaceae</taxon>
        <taxon>Promicromonospora</taxon>
    </lineage>
</organism>